<evidence type="ECO:0000313" key="2">
    <source>
        <dbReference type="EMBL" id="KAK9916981.1"/>
    </source>
</evidence>
<comment type="caution">
    <text evidence="2">The sequence shown here is derived from an EMBL/GenBank/DDBJ whole genome shotgun (WGS) entry which is preliminary data.</text>
</comment>
<name>A0ABR2YZA6_9CHLO</name>
<feature type="compositionally biased region" description="Polar residues" evidence="1">
    <location>
        <begin position="1"/>
        <end position="13"/>
    </location>
</feature>
<proteinExistence type="predicted"/>
<feature type="compositionally biased region" description="Low complexity" evidence="1">
    <location>
        <begin position="56"/>
        <end position="71"/>
    </location>
</feature>
<protein>
    <submittedName>
        <fullName evidence="2">Uncharacterized protein</fullName>
    </submittedName>
</protein>
<feature type="compositionally biased region" description="Pro residues" evidence="1">
    <location>
        <begin position="72"/>
        <end position="83"/>
    </location>
</feature>
<sequence>MAQQVAQLSQFPNNPGYDRSARKATTEASPADASMTLQATGGSNSATATQAQKSGQASNTQANNVAQQQNPNMPPQPPQPLPPQFSANAPQPNPQGTINTIGSVVQAAGSLASAQQALSSAGSAAGSGDILQTVGQAAQAVQAVQKAAGDVGNVQKSIQTNGAYVASPIPQAVPSPPTININVPGLGGNGGVQGPPGISYTAPATQNAAQGTAYGAQTGGQTGTQQSSDPINAIGSALAQAAFGGGLNQPAAGLNQQAANTATLQAKNMFNNALGRRFA</sequence>
<dbReference type="Proteomes" id="UP001491310">
    <property type="component" value="Unassembled WGS sequence"/>
</dbReference>
<gene>
    <name evidence="2" type="ORF">WJX75_009470</name>
</gene>
<evidence type="ECO:0000256" key="1">
    <source>
        <dbReference type="SAM" id="MobiDB-lite"/>
    </source>
</evidence>
<organism evidence="2 3">
    <name type="scientific">Coccomyxa subellipsoidea</name>
    <dbReference type="NCBI Taxonomy" id="248742"/>
    <lineage>
        <taxon>Eukaryota</taxon>
        <taxon>Viridiplantae</taxon>
        <taxon>Chlorophyta</taxon>
        <taxon>core chlorophytes</taxon>
        <taxon>Trebouxiophyceae</taxon>
        <taxon>Trebouxiophyceae incertae sedis</taxon>
        <taxon>Coccomyxaceae</taxon>
        <taxon>Coccomyxa</taxon>
    </lineage>
</organism>
<dbReference type="EMBL" id="JALJOT010000003">
    <property type="protein sequence ID" value="KAK9916981.1"/>
    <property type="molecule type" value="Genomic_DNA"/>
</dbReference>
<keyword evidence="3" id="KW-1185">Reference proteome</keyword>
<evidence type="ECO:0000313" key="3">
    <source>
        <dbReference type="Proteomes" id="UP001491310"/>
    </source>
</evidence>
<feature type="compositionally biased region" description="Polar residues" evidence="1">
    <location>
        <begin position="35"/>
        <end position="55"/>
    </location>
</feature>
<reference evidence="2 3" key="1">
    <citation type="journal article" date="2024" name="Nat. Commun.">
        <title>Phylogenomics reveals the evolutionary origins of lichenization in chlorophyte algae.</title>
        <authorList>
            <person name="Puginier C."/>
            <person name="Libourel C."/>
            <person name="Otte J."/>
            <person name="Skaloud P."/>
            <person name="Haon M."/>
            <person name="Grisel S."/>
            <person name="Petersen M."/>
            <person name="Berrin J.G."/>
            <person name="Delaux P.M."/>
            <person name="Dal Grande F."/>
            <person name="Keller J."/>
        </authorList>
    </citation>
    <scope>NUCLEOTIDE SEQUENCE [LARGE SCALE GENOMIC DNA]</scope>
    <source>
        <strain evidence="2 3">SAG 216-7</strain>
    </source>
</reference>
<feature type="region of interest" description="Disordered" evidence="1">
    <location>
        <begin position="1"/>
        <end position="99"/>
    </location>
</feature>
<feature type="compositionally biased region" description="Polar residues" evidence="1">
    <location>
        <begin position="85"/>
        <end position="99"/>
    </location>
</feature>
<accession>A0ABR2YZA6</accession>